<dbReference type="AlphaFoldDB" id="A0A9E3HBW8"/>
<accession>A0A9E3HBW8</accession>
<evidence type="ECO:0000313" key="1">
    <source>
        <dbReference type="EMBL" id="MBW4433881.1"/>
    </source>
</evidence>
<dbReference type="Proteomes" id="UP000813215">
    <property type="component" value="Unassembled WGS sequence"/>
</dbReference>
<dbReference type="InterPro" id="IPR008557">
    <property type="entry name" value="PhoX"/>
</dbReference>
<gene>
    <name evidence="1" type="ORF">KME28_19755</name>
</gene>
<organism evidence="1 2">
    <name type="scientific">Pelatocladus maniniholoensis HA4357-MV3</name>
    <dbReference type="NCBI Taxonomy" id="1117104"/>
    <lineage>
        <taxon>Bacteria</taxon>
        <taxon>Bacillati</taxon>
        <taxon>Cyanobacteriota</taxon>
        <taxon>Cyanophyceae</taxon>
        <taxon>Nostocales</taxon>
        <taxon>Nostocaceae</taxon>
        <taxon>Pelatocladus</taxon>
    </lineage>
</organism>
<name>A0A9E3HBW8_9NOST</name>
<dbReference type="PROSITE" id="PS51318">
    <property type="entry name" value="TAT"/>
    <property type="match status" value="1"/>
</dbReference>
<comment type="caution">
    <text evidence="1">The sequence shown here is derived from an EMBL/GenBank/DDBJ whole genome shotgun (WGS) entry which is preliminary data.</text>
</comment>
<reference evidence="1" key="2">
    <citation type="journal article" date="2022" name="Microbiol. Resour. Announc.">
        <title>Metagenome Sequencing to Explore Phylogenomics of Terrestrial Cyanobacteria.</title>
        <authorList>
            <person name="Ward R.D."/>
            <person name="Stajich J.E."/>
            <person name="Johansen J.R."/>
            <person name="Huntemann M."/>
            <person name="Clum A."/>
            <person name="Foster B."/>
            <person name="Foster B."/>
            <person name="Roux S."/>
            <person name="Palaniappan K."/>
            <person name="Varghese N."/>
            <person name="Mukherjee S."/>
            <person name="Reddy T.B.K."/>
            <person name="Daum C."/>
            <person name="Copeland A."/>
            <person name="Chen I.A."/>
            <person name="Ivanova N.N."/>
            <person name="Kyrpides N.C."/>
            <person name="Shapiro N."/>
            <person name="Eloe-Fadrosh E.A."/>
            <person name="Pietrasiak N."/>
        </authorList>
    </citation>
    <scope>NUCLEOTIDE SEQUENCE</scope>
    <source>
        <strain evidence="1">HA4357-MV3</strain>
    </source>
</reference>
<protein>
    <submittedName>
        <fullName evidence="1">PhoX family protein</fullName>
    </submittedName>
</protein>
<sequence length="479" mass="51232">MSFSRRKFISLAGVTAASVTVVSPLEAFYARVARGQTRRGIGYGALKPKLPVNYTELTSTVIGDLSRIPLLELPPGFNYTAISIVGQTMSDGNPVPGDHDGMATFVGPRGTTILIRNHELDANENEFGNTSGVIAPPQKKYDQINAGGTTTLVVGPARRLIRDYASLAGTIRNCAGGPTPWGTWISCEETFNRGDVGVVRHGYNFEVPANVEIGLADPIPLKAMGRFSHEAVAVDPKTGYIYETEDRGDSCFYRFVPSVGKVNAPGQLAQGGKLYALKVVDKPTLNTTNNPNNGGSIGLVSVGVPLKVEWVPIDNPDPDVENKAQGLGVRYEAQSKGAAIFYRGEGAWYAKGLIYFTATQGGPPAVDSTVGNGQVWAYDPAAETITLLVEAEPSGELLDEPDNITVAPFGDLFLCEDGGGEQFVVGVDTKGELYQFARNAYNESEFAGACFSPDGQTLFVNMQSPGITYCIWGPWLRKG</sequence>
<dbReference type="Pfam" id="PF05787">
    <property type="entry name" value="PhoX"/>
    <property type="match status" value="1"/>
</dbReference>
<dbReference type="SUPFAM" id="SSF63829">
    <property type="entry name" value="Calcium-dependent phosphotriesterase"/>
    <property type="match status" value="1"/>
</dbReference>
<dbReference type="PANTHER" id="PTHR35399:SF4">
    <property type="entry name" value="MEMBRANE PROTEIN"/>
    <property type="match status" value="1"/>
</dbReference>
<proteinExistence type="predicted"/>
<evidence type="ECO:0000313" key="2">
    <source>
        <dbReference type="Proteomes" id="UP000813215"/>
    </source>
</evidence>
<dbReference type="InterPro" id="IPR006311">
    <property type="entry name" value="TAT_signal"/>
</dbReference>
<dbReference type="EMBL" id="JAHHHW010000116">
    <property type="protein sequence ID" value="MBW4433881.1"/>
    <property type="molecule type" value="Genomic_DNA"/>
</dbReference>
<dbReference type="PANTHER" id="PTHR35399">
    <property type="entry name" value="SLR8030 PROTEIN"/>
    <property type="match status" value="1"/>
</dbReference>
<reference evidence="1" key="1">
    <citation type="submission" date="2021-05" db="EMBL/GenBank/DDBJ databases">
        <authorList>
            <person name="Pietrasiak N."/>
            <person name="Ward R."/>
            <person name="Stajich J.E."/>
            <person name="Kurbessoian T."/>
        </authorList>
    </citation>
    <scope>NUCLEOTIDE SEQUENCE</scope>
    <source>
        <strain evidence="1">HA4357-MV3</strain>
    </source>
</reference>